<protein>
    <recommendedName>
        <fullName evidence="3">Beta-propeller repeat protein</fullName>
    </recommendedName>
</protein>
<dbReference type="PANTHER" id="PTHR35580:SF1">
    <property type="entry name" value="PHYTASE-LIKE DOMAIN-CONTAINING PROTEIN"/>
    <property type="match status" value="1"/>
</dbReference>
<dbReference type="InterPro" id="IPR010620">
    <property type="entry name" value="SBBP_repeat"/>
</dbReference>
<comment type="caution">
    <text evidence="1">The sequence shown here is derived from an EMBL/GenBank/DDBJ whole genome shotgun (WGS) entry which is preliminary data.</text>
</comment>
<proteinExistence type="predicted"/>
<dbReference type="InterPro" id="IPR011042">
    <property type="entry name" value="6-blade_b-propeller_TolB-like"/>
</dbReference>
<dbReference type="EMBL" id="NPDP01000040">
    <property type="protein sequence ID" value="PJZ28400.1"/>
    <property type="molecule type" value="Genomic_DNA"/>
</dbReference>
<gene>
    <name evidence="1" type="ORF">CH378_18165</name>
</gene>
<dbReference type="Gene3D" id="2.120.10.30">
    <property type="entry name" value="TolB, C-terminal domain"/>
    <property type="match status" value="1"/>
</dbReference>
<reference evidence="1 2" key="1">
    <citation type="submission" date="2017-07" db="EMBL/GenBank/DDBJ databases">
        <title>Leptospira spp. isolated from tropical soils.</title>
        <authorList>
            <person name="Thibeaux R."/>
            <person name="Iraola G."/>
            <person name="Ferres I."/>
            <person name="Bierque E."/>
            <person name="Girault D."/>
            <person name="Soupe-Gilbert M.-E."/>
            <person name="Picardeau M."/>
            <person name="Goarant C."/>
        </authorList>
    </citation>
    <scope>NUCLEOTIDE SEQUENCE [LARGE SCALE GENOMIC DNA]</scope>
    <source>
        <strain evidence="1 2">JW2-C-B1</strain>
    </source>
</reference>
<dbReference type="RefSeq" id="WP_100756328.1">
    <property type="nucleotide sequence ID" value="NZ_NPDP01000040.1"/>
</dbReference>
<accession>A0ABX4NAG0</accession>
<sequence>MNKIRTLILKLFLALIIIGNSLYCKHDKKGVNDLELLSVLQILSGFSLPGPKPEWTRLFGGNGSGIQGNSITSDSNNNVYIAGQVSGSIDGQIITGFYDLFITKYNSSGLRQWTHLMGVSTDETIAYSITSDQSGNTYIVGETNGALDGATFIGTPDFADRDLFIVKFDTNGSKQWTRLLGIASGGLSSGKSVTIDSVGNIYVTGTATTGFDGLSFSGGGSGYFIVKFNSSGTKIWSKLFSGPRPFGIVCDNSGRIYITGSVFNVSSLDGVPLSGVTDSFLIQFDNNGNKLWTRLTGITGKDTKANALSIDSSGNVYITGNTTGSIDNQVMSGGLADLLVLKYDSNGNRLWARQLGFAGTIFSLSGKKAEGKGIAIGKNQDLYVTGYTNGNLDKQLHSDASDGKNNIFVTKYDLSGNKIWTSISGTKGFDSDANAITVDQQGHPYITGNTNGILNGEALIGNGSNLFIIKY</sequence>
<evidence type="ECO:0000313" key="1">
    <source>
        <dbReference type="EMBL" id="PJZ28400.1"/>
    </source>
</evidence>
<dbReference type="SUPFAM" id="SSF101898">
    <property type="entry name" value="NHL repeat"/>
    <property type="match status" value="1"/>
</dbReference>
<dbReference type="InterPro" id="IPR052918">
    <property type="entry name" value="Motility_Chemotaxis_Reg"/>
</dbReference>
<organism evidence="1 2">
    <name type="scientific">Leptospira kmetyi</name>
    <dbReference type="NCBI Taxonomy" id="408139"/>
    <lineage>
        <taxon>Bacteria</taxon>
        <taxon>Pseudomonadati</taxon>
        <taxon>Spirochaetota</taxon>
        <taxon>Spirochaetia</taxon>
        <taxon>Leptospirales</taxon>
        <taxon>Leptospiraceae</taxon>
        <taxon>Leptospira</taxon>
    </lineage>
</organism>
<keyword evidence="2" id="KW-1185">Reference proteome</keyword>
<dbReference type="Proteomes" id="UP000231919">
    <property type="component" value="Unassembled WGS sequence"/>
</dbReference>
<evidence type="ECO:0008006" key="3">
    <source>
        <dbReference type="Google" id="ProtNLM"/>
    </source>
</evidence>
<name>A0ABX4NAG0_9LEPT</name>
<dbReference type="Pfam" id="PF06739">
    <property type="entry name" value="SBBP"/>
    <property type="match status" value="5"/>
</dbReference>
<dbReference type="PANTHER" id="PTHR35580">
    <property type="entry name" value="CELL SURFACE GLYCOPROTEIN (S-LAYER PROTEIN)-LIKE PROTEIN"/>
    <property type="match status" value="1"/>
</dbReference>
<evidence type="ECO:0000313" key="2">
    <source>
        <dbReference type="Proteomes" id="UP000231919"/>
    </source>
</evidence>